<evidence type="ECO:0000313" key="3">
    <source>
        <dbReference type="Proteomes" id="UP001241472"/>
    </source>
</evidence>
<reference evidence="2 3" key="1">
    <citation type="submission" date="2023-07" db="EMBL/GenBank/DDBJ databases">
        <title>Sorghum-associated microbial communities from plants grown in Nebraska, USA.</title>
        <authorList>
            <person name="Schachtman D."/>
        </authorList>
    </citation>
    <scope>NUCLEOTIDE SEQUENCE [LARGE SCALE GENOMIC DNA]</scope>
    <source>
        <strain evidence="2 3">DS1307</strain>
    </source>
</reference>
<dbReference type="InterPro" id="IPR044862">
    <property type="entry name" value="Pro_4_hyd_alph_FE2OG_OXY"/>
</dbReference>
<keyword evidence="3" id="KW-1185">Reference proteome</keyword>
<feature type="domain" description="Prolyl 4-hydroxylase alpha subunit Fe(2+) 2OG dioxygenase" evidence="1">
    <location>
        <begin position="153"/>
        <end position="232"/>
    </location>
</feature>
<gene>
    <name evidence="2" type="ORF">J2T09_000013</name>
</gene>
<dbReference type="Proteomes" id="UP001241472">
    <property type="component" value="Unassembled WGS sequence"/>
</dbReference>
<evidence type="ECO:0000259" key="1">
    <source>
        <dbReference type="Pfam" id="PF13640"/>
    </source>
</evidence>
<name>A0ABT9PLC0_9HYPH</name>
<sequence>MIASVLSQASTPHMRLDPFPHLVIENALPAEDYRRLQASFPPMEAIVGSSPAHGLASNRRYSMSSWPLLLRDDVAACWKTFLQHHTSPQFLEEVFARFSGHWDIDLVPVLKHAVSDGDAGLLHRDAHRTGRVLLDARVEINSPVSKAASSARGAHLDTPNRLYSGLFYLRSEEDDSTGGELDLYTWKEQPASNIDVFELPADMVQKVGSIPYRANQLVMFPQSMLALHGVGIRYPTPHIRRYVFITAEIGYDWLSGEQASPKLAESVA</sequence>
<dbReference type="RefSeq" id="WP_306829744.1">
    <property type="nucleotide sequence ID" value="NZ_JAUSRF010000001.1"/>
</dbReference>
<protein>
    <recommendedName>
        <fullName evidence="1">Prolyl 4-hydroxylase alpha subunit Fe(2+) 2OG dioxygenase domain-containing protein</fullName>
    </recommendedName>
</protein>
<evidence type="ECO:0000313" key="2">
    <source>
        <dbReference type="EMBL" id="MDP9835272.1"/>
    </source>
</evidence>
<comment type="caution">
    <text evidence="2">The sequence shown here is derived from an EMBL/GenBank/DDBJ whole genome shotgun (WGS) entry which is preliminary data.</text>
</comment>
<organism evidence="2 3">
    <name type="scientific">Neorhizobium huautlense</name>
    <dbReference type="NCBI Taxonomy" id="67774"/>
    <lineage>
        <taxon>Bacteria</taxon>
        <taxon>Pseudomonadati</taxon>
        <taxon>Pseudomonadota</taxon>
        <taxon>Alphaproteobacteria</taxon>
        <taxon>Hyphomicrobiales</taxon>
        <taxon>Rhizobiaceae</taxon>
        <taxon>Rhizobium/Agrobacterium group</taxon>
        <taxon>Neorhizobium</taxon>
    </lineage>
</organism>
<dbReference type="Pfam" id="PF13640">
    <property type="entry name" value="2OG-FeII_Oxy_3"/>
    <property type="match status" value="1"/>
</dbReference>
<proteinExistence type="predicted"/>
<accession>A0ABT9PLC0</accession>
<dbReference type="Gene3D" id="2.60.120.620">
    <property type="entry name" value="q2cbj1_9rhob like domain"/>
    <property type="match status" value="1"/>
</dbReference>
<dbReference type="EMBL" id="JAUSRF010000001">
    <property type="protein sequence ID" value="MDP9835272.1"/>
    <property type="molecule type" value="Genomic_DNA"/>
</dbReference>